<dbReference type="GO" id="GO:0046983">
    <property type="term" value="F:protein dimerization activity"/>
    <property type="evidence" value="ECO:0007669"/>
    <property type="project" value="InterPro"/>
</dbReference>
<keyword evidence="2 7" id="KW-0418">Kinase</keyword>
<evidence type="ECO:0000259" key="5">
    <source>
        <dbReference type="SMART" id="SM00065"/>
    </source>
</evidence>
<dbReference type="Pfam" id="PF02518">
    <property type="entry name" value="HATPase_c"/>
    <property type="match status" value="1"/>
</dbReference>
<dbReference type="PANTHER" id="PTHR24421">
    <property type="entry name" value="NITRATE/NITRITE SENSOR PROTEIN NARX-RELATED"/>
    <property type="match status" value="1"/>
</dbReference>
<dbReference type="InterPro" id="IPR003594">
    <property type="entry name" value="HATPase_dom"/>
</dbReference>
<keyword evidence="3" id="KW-0902">Two-component regulatory system</keyword>
<dbReference type="InterPro" id="IPR003018">
    <property type="entry name" value="GAF"/>
</dbReference>
<dbReference type="AlphaFoldDB" id="A0A5J4LGL1"/>
<dbReference type="InterPro" id="IPR036890">
    <property type="entry name" value="HATPase_C_sf"/>
</dbReference>
<evidence type="ECO:0000313" key="7">
    <source>
        <dbReference type="EMBL" id="GES29798.1"/>
    </source>
</evidence>
<keyword evidence="8" id="KW-1185">Reference proteome</keyword>
<dbReference type="Pfam" id="PF13185">
    <property type="entry name" value="GAF_2"/>
    <property type="match status" value="2"/>
</dbReference>
<dbReference type="InterPro" id="IPR011712">
    <property type="entry name" value="Sig_transdc_His_kin_sub3_dim/P"/>
</dbReference>
<evidence type="ECO:0000256" key="1">
    <source>
        <dbReference type="ARBA" id="ARBA00022679"/>
    </source>
</evidence>
<comment type="caution">
    <text evidence="7">The sequence shown here is derived from an EMBL/GenBank/DDBJ whole genome shotgun (WGS) entry which is preliminary data.</text>
</comment>
<dbReference type="Proteomes" id="UP000325598">
    <property type="component" value="Unassembled WGS sequence"/>
</dbReference>
<evidence type="ECO:0000259" key="6">
    <source>
        <dbReference type="SMART" id="SM00387"/>
    </source>
</evidence>
<evidence type="ECO:0000256" key="2">
    <source>
        <dbReference type="ARBA" id="ARBA00022777"/>
    </source>
</evidence>
<dbReference type="SUPFAM" id="SSF55781">
    <property type="entry name" value="GAF domain-like"/>
    <property type="match status" value="2"/>
</dbReference>
<proteinExistence type="predicted"/>
<dbReference type="Gene3D" id="3.30.450.40">
    <property type="match status" value="2"/>
</dbReference>
<reference evidence="7 8" key="1">
    <citation type="submission" date="2019-10" db="EMBL/GenBank/DDBJ databases">
        <title>Whole genome shotgun sequence of Streptomyces angustmyceticus NBRC 3934.</title>
        <authorList>
            <person name="Hosoyama A."/>
            <person name="Ichikawa N."/>
            <person name="Kimura A."/>
            <person name="Kitahashi Y."/>
            <person name="Komaki H."/>
            <person name="Uohara A."/>
        </authorList>
    </citation>
    <scope>NUCLEOTIDE SEQUENCE [LARGE SCALE GENOMIC DNA]</scope>
    <source>
        <strain evidence="7 8">NBRC 3934</strain>
    </source>
</reference>
<dbReference type="SMART" id="SM00387">
    <property type="entry name" value="HATPase_c"/>
    <property type="match status" value="1"/>
</dbReference>
<name>A0A5J4LGL1_9ACTN</name>
<feature type="domain" description="GAF" evidence="5">
    <location>
        <begin position="236"/>
        <end position="382"/>
    </location>
</feature>
<keyword evidence="1" id="KW-0808">Transferase</keyword>
<dbReference type="PANTHER" id="PTHR24421:SF56">
    <property type="entry name" value="OXYGEN SENSOR HISTIDINE KINASE RESPONSE REGULATOR DOST"/>
    <property type="match status" value="1"/>
</dbReference>
<dbReference type="GO" id="GO:0016020">
    <property type="term" value="C:membrane"/>
    <property type="evidence" value="ECO:0007669"/>
    <property type="project" value="InterPro"/>
</dbReference>
<dbReference type="SMART" id="SM00065">
    <property type="entry name" value="GAF"/>
    <property type="match status" value="2"/>
</dbReference>
<feature type="domain" description="Histidine kinase/HSP90-like ATPase" evidence="6">
    <location>
        <begin position="495"/>
        <end position="585"/>
    </location>
</feature>
<dbReference type="InterPro" id="IPR029016">
    <property type="entry name" value="GAF-like_dom_sf"/>
</dbReference>
<dbReference type="Pfam" id="PF07730">
    <property type="entry name" value="HisKA_3"/>
    <property type="match status" value="1"/>
</dbReference>
<protein>
    <submittedName>
        <fullName evidence="7">Histidine kinase</fullName>
    </submittedName>
</protein>
<dbReference type="Gene3D" id="1.20.5.1930">
    <property type="match status" value="1"/>
</dbReference>
<sequence length="597" mass="63651">MECGAAPRAATAEGVVGDEGPDRAEDAQVRLSALPDDLQERLRTVEGEAGGPPSLLLEAILSVGRGLELSQVLRRIVEAAVALVDAEYGALGVIGEDDRLAQFLPVGISEEQARAIGPLPAGHGILGELIRHPAPLRLAELGAHRASYGFPPNHPPMHTFLGVPIRVRDKVFGNLYLTEKRGGGQFDAQDETVLSTLAVAAGVAIDHARLYEESRYRQRWLEANGEIVAGLLPGAGGTDVLKMIVDHAVRILSADLGVLALPVDGDNLSVALAVGVDAEAHRGLVLPRHGSFVGAALTARSTLISLDVEHDPRITIGPPRWTGLGPAVAVPMMTGERVRGVLSLARLHGRSPFTEPETAPLLTFAGQGALAMEMADQRRDAEQLTLLRDHERIARDLHDLAIQRLFATGMTLQSALRFVDHPEAGERLIRAVDDLDETIKIIRSTIFGLRGHDARRAAHGMRVRMTTSVERAADTLGFRPSLRMEGLIDTEVPAEVAEQALAVLGEALSNTAQHAHAGAADVSLVVRDRMLTLTVQDDGVGIPRDGRRSGLRNLAGRAESMGGKMSVDAPAEGGTRLVWWVPLPGDDARPPGTAQSR</sequence>
<organism evidence="7 8">
    <name type="scientific">Streptomyces angustmyceticus</name>
    <dbReference type="NCBI Taxonomy" id="285578"/>
    <lineage>
        <taxon>Bacteria</taxon>
        <taxon>Bacillati</taxon>
        <taxon>Actinomycetota</taxon>
        <taxon>Actinomycetes</taxon>
        <taxon>Kitasatosporales</taxon>
        <taxon>Streptomycetaceae</taxon>
        <taxon>Streptomyces</taxon>
    </lineage>
</organism>
<dbReference type="CDD" id="cd16917">
    <property type="entry name" value="HATPase_UhpB-NarQ-NarX-like"/>
    <property type="match status" value="1"/>
</dbReference>
<dbReference type="SUPFAM" id="SSF55874">
    <property type="entry name" value="ATPase domain of HSP90 chaperone/DNA topoisomerase II/histidine kinase"/>
    <property type="match status" value="1"/>
</dbReference>
<dbReference type="GO" id="GO:0000155">
    <property type="term" value="F:phosphorelay sensor kinase activity"/>
    <property type="evidence" value="ECO:0007669"/>
    <property type="project" value="InterPro"/>
</dbReference>
<gene>
    <name evidence="7" type="ORF">San01_22850</name>
</gene>
<dbReference type="EMBL" id="BLAG01000007">
    <property type="protein sequence ID" value="GES29798.1"/>
    <property type="molecule type" value="Genomic_DNA"/>
</dbReference>
<accession>A0A5J4LGL1</accession>
<dbReference type="Gene3D" id="3.30.565.10">
    <property type="entry name" value="Histidine kinase-like ATPase, C-terminal domain"/>
    <property type="match status" value="1"/>
</dbReference>
<dbReference type="InterPro" id="IPR050482">
    <property type="entry name" value="Sensor_HK_TwoCompSys"/>
</dbReference>
<evidence type="ECO:0000256" key="4">
    <source>
        <dbReference type="SAM" id="MobiDB-lite"/>
    </source>
</evidence>
<evidence type="ECO:0000313" key="8">
    <source>
        <dbReference type="Proteomes" id="UP000325598"/>
    </source>
</evidence>
<feature type="domain" description="GAF" evidence="5">
    <location>
        <begin position="68"/>
        <end position="215"/>
    </location>
</feature>
<feature type="region of interest" description="Disordered" evidence="4">
    <location>
        <begin position="1"/>
        <end position="23"/>
    </location>
</feature>
<evidence type="ECO:0000256" key="3">
    <source>
        <dbReference type="ARBA" id="ARBA00023012"/>
    </source>
</evidence>